<dbReference type="Proteomes" id="UP000610373">
    <property type="component" value="Unassembled WGS sequence"/>
</dbReference>
<evidence type="ECO:0000313" key="1">
    <source>
        <dbReference type="EMBL" id="CAD6492578.1"/>
    </source>
</evidence>
<name>A0A811T9V0_9EURY</name>
<comment type="caution">
    <text evidence="1">The sequence shown here is derived from an EMBL/GenBank/DDBJ whole genome shotgun (WGS) entry which is preliminary data.</text>
</comment>
<accession>A0A811T9V0</accession>
<evidence type="ECO:0000313" key="2">
    <source>
        <dbReference type="Proteomes" id="UP000610373"/>
    </source>
</evidence>
<proteinExistence type="predicted"/>
<dbReference type="AlphaFoldDB" id="A0A811T9V0"/>
<dbReference type="EMBL" id="CAJHIO010000014">
    <property type="protein sequence ID" value="CAD6492578.1"/>
    <property type="molecule type" value="Genomic_DNA"/>
</dbReference>
<organism evidence="1 2">
    <name type="scientific">Candidatus Argoarchaeum ethanivorans</name>
    <dbReference type="NCBI Taxonomy" id="2608793"/>
    <lineage>
        <taxon>Archaea</taxon>
        <taxon>Methanobacteriati</taxon>
        <taxon>Methanobacteriota</taxon>
        <taxon>Stenosarchaea group</taxon>
        <taxon>Methanomicrobia</taxon>
        <taxon>Methanosarcinales</taxon>
        <taxon>Methanosarcinales incertae sedis</taxon>
        <taxon>GOM Arc I cluster</taxon>
        <taxon>Candidatus Argoarchaeum</taxon>
    </lineage>
</organism>
<gene>
    <name evidence="1" type="ORF">CHKLHMKO_00302</name>
</gene>
<protein>
    <submittedName>
        <fullName evidence="1">Uncharacterized protein</fullName>
    </submittedName>
</protein>
<reference evidence="1" key="1">
    <citation type="submission" date="2020-10" db="EMBL/GenBank/DDBJ databases">
        <authorList>
            <person name="Hahn C.J."/>
            <person name="Laso-Perez R."/>
            <person name="Vulcano F."/>
            <person name="Vaziourakis K.-M."/>
            <person name="Stokke R."/>
            <person name="Steen I.H."/>
            <person name="Teske A."/>
            <person name="Boetius A."/>
            <person name="Liebeke M."/>
            <person name="Amann R."/>
            <person name="Knittel K."/>
        </authorList>
    </citation>
    <scope>NUCLEOTIDE SEQUENCE</scope>
    <source>
        <strain evidence="1">Gfbio:e3339647-f889-4370-9287-4fb5cb688e4c:AG392O15_GoMArc1</strain>
    </source>
</reference>
<sequence>METIHKIQTLEKLINIGTEDELVDKTLSKLIEYRTNKMNCELQELEDSMKKFESKYNMNPKTFCKKFEEGELGDEMDFFEWYALCDIHKRIVQRLNIAKRGIY</sequence>